<organism evidence="1 2">
    <name type="scientific">Acetobacter thailandicus</name>
    <dbReference type="NCBI Taxonomy" id="1502842"/>
    <lineage>
        <taxon>Bacteria</taxon>
        <taxon>Pseudomonadati</taxon>
        <taxon>Pseudomonadota</taxon>
        <taxon>Alphaproteobacteria</taxon>
        <taxon>Acetobacterales</taxon>
        <taxon>Acetobacteraceae</taxon>
        <taxon>Acetobacter</taxon>
    </lineage>
</organism>
<comment type="caution">
    <text evidence="1">The sequence shown here is derived from an EMBL/GenBank/DDBJ whole genome shotgun (WGS) entry which is preliminary data.</text>
</comment>
<keyword evidence="2" id="KW-1185">Reference proteome</keyword>
<evidence type="ECO:0000313" key="1">
    <source>
        <dbReference type="EMBL" id="MCX2563488.1"/>
    </source>
</evidence>
<sequence>MAHAEKKDSVNGNVPNAQLQKELAVLRFQPDSASESCINALKELHKTQDLIDKKEQRSSSDPDLAIAHDVLESDFENAIEMCSPDVRRLCGVHDPDVKLAKACENVGSLPDTTPEN</sequence>
<name>A0ABT3QDX5_9PROT</name>
<reference evidence="1 2" key="1">
    <citation type="submission" date="2022-11" db="EMBL/GenBank/DDBJ databases">
        <title>Genome sequencing of Acetobacter type strain.</title>
        <authorList>
            <person name="Heo J."/>
            <person name="Lee D."/>
            <person name="Han B.-H."/>
            <person name="Hong S.-B."/>
            <person name="Kwon S.-W."/>
        </authorList>
    </citation>
    <scope>NUCLEOTIDE SEQUENCE [LARGE SCALE GENOMIC DNA]</scope>
    <source>
        <strain evidence="1 2">KACC 21253</strain>
    </source>
</reference>
<evidence type="ECO:0000313" key="2">
    <source>
        <dbReference type="Proteomes" id="UP001301152"/>
    </source>
</evidence>
<dbReference type="Proteomes" id="UP001301152">
    <property type="component" value="Unassembled WGS sequence"/>
</dbReference>
<gene>
    <name evidence="1" type="ORF">OQ497_05860</name>
</gene>
<protein>
    <submittedName>
        <fullName evidence="1">Uncharacterized protein</fullName>
    </submittedName>
</protein>
<accession>A0ABT3QDX5</accession>
<dbReference type="EMBL" id="JAPIUZ010000002">
    <property type="protein sequence ID" value="MCX2563488.1"/>
    <property type="molecule type" value="Genomic_DNA"/>
</dbReference>
<proteinExistence type="predicted"/>
<dbReference type="RefSeq" id="WP_143295965.1">
    <property type="nucleotide sequence ID" value="NZ_JAERKX010000012.1"/>
</dbReference>